<accession>A0A9K3L608</accession>
<feature type="compositionally biased region" description="Low complexity" evidence="2">
    <location>
        <begin position="10"/>
        <end position="20"/>
    </location>
</feature>
<organism evidence="3 4">
    <name type="scientific">Nitzschia inconspicua</name>
    <dbReference type="NCBI Taxonomy" id="303405"/>
    <lineage>
        <taxon>Eukaryota</taxon>
        <taxon>Sar</taxon>
        <taxon>Stramenopiles</taxon>
        <taxon>Ochrophyta</taxon>
        <taxon>Bacillariophyta</taxon>
        <taxon>Bacillariophyceae</taxon>
        <taxon>Bacillariophycidae</taxon>
        <taxon>Bacillariales</taxon>
        <taxon>Bacillariaceae</taxon>
        <taxon>Nitzschia</taxon>
    </lineage>
</organism>
<feature type="region of interest" description="Disordered" evidence="2">
    <location>
        <begin position="145"/>
        <end position="198"/>
    </location>
</feature>
<reference evidence="3" key="2">
    <citation type="submission" date="2021-04" db="EMBL/GenBank/DDBJ databases">
        <authorList>
            <person name="Podell S."/>
        </authorList>
    </citation>
    <scope>NUCLEOTIDE SEQUENCE</scope>
    <source>
        <strain evidence="3">Hildebrandi</strain>
    </source>
</reference>
<feature type="compositionally biased region" description="Low complexity" evidence="2">
    <location>
        <begin position="91"/>
        <end position="103"/>
    </location>
</feature>
<feature type="region of interest" description="Disordered" evidence="2">
    <location>
        <begin position="213"/>
        <end position="245"/>
    </location>
</feature>
<protein>
    <submittedName>
        <fullName evidence="3">Uncharacterized protein</fullName>
    </submittedName>
</protein>
<feature type="compositionally biased region" description="Polar residues" evidence="2">
    <location>
        <begin position="1132"/>
        <end position="1146"/>
    </location>
</feature>
<feature type="compositionally biased region" description="Polar residues" evidence="2">
    <location>
        <begin position="42"/>
        <end position="59"/>
    </location>
</feature>
<dbReference type="OrthoDB" id="48259at2759"/>
<sequence>MRKIYKPTWSGASSTAGSSSHHSRDKLSLLGHVASTEDDPNGVTNSSFDTNTSHYSSSHKMAVAGKQLQHHNTIEADPVQFVPAHHEGPVTSTSTDTAPTTSSVEETSWDAIANSDSFEERHYNNNYNTRRASSVVVMPTANTSTRRGTCASRSKLFHCKPQQQPQGEDTRSVSVVSSVQQQSVVGGRSVPGSTSNNNTRIARLASLFSSRAMTPDRVTMAPQAPSPPSSESSSAYVAWPGTQDKRGGTVVVESSYDESSAGAARSAANTSAAGPPKSYAEEVEEAVDRQVHQWMASDSASETSSPGKTTATKQDPAGRYFQPTQIRNNIQTKTPPRPAIHARAEQDKVHRMTSSTQQGAKISPLDSEIHSIQDVYGREEDNGEGMMTINAADQWDDTMSDLSTSYSKTSSAYFNTREVHAIRKGHAISGVRHNRQAVTSVMRRFQTPSQHGNAISQTPSLTEETLAMKDQLEPPSRPFNAASVGYRGLLDKTQDVPNLMDDVESDSTSAASAATSRHSSAIHDTVPNTSYRAKRNDRYNKRERVILEEDGHDRDGAESDVFDGVSNVGGRRRAVEEPASQEDIFEEENGGILGATSRAEMEKLNLALLGGGLTTIQTTSDDFMNRRTASDFDENLTNSDCDQYGFTKIPAFHQMAVAGMSKHDRSLSSQSLLFSTPSERARRILEKHTGRKIRSDSGSSLLSERFPSDGLGQNMDGDLSQYYVHPDEMKIVVKKFRKISQELYPRLDYEDLEREEDAAKAFALSEMRSRIMETDIERGLERRGGTTVVDDIVLTPFNRAAMRVRDAVIVAKAWRDGATPQDVINTSLLTRRGERSYYIPRLVTSSSRGASKYTWEEVTWVDDLELSQYRCHSIGPRHLKGVEMFTIGDCQSILLKLCNERCQELRADLNMATARQIEAEEIMKEEEGETFDGMMTEAEMTYLTSMEEVKSISHKLVLAEKAFTLVKDRIEKLVAKYEALLVRFENETGSVAPSSVFTCESSCYTDDYSFATAEEREKEALARRAQRAELRAELAAREALLAKQKAQQVRHEKEKELKDLRSRLAELQSESSAAITEREHSVVLARAITANSRAGGAHQTRVVSSGANRISRTKIDDVKQRFRNRSAAKVGQTASQPSKSPVTGNANSLYRTVGEEMFQHLDFYERSLKAVEIAH</sequence>
<keyword evidence="1" id="KW-0175">Coiled coil</keyword>
<feature type="compositionally biased region" description="Low complexity" evidence="2">
    <location>
        <begin position="506"/>
        <end position="519"/>
    </location>
</feature>
<name>A0A9K3L608_9STRA</name>
<feature type="region of interest" description="Disordered" evidence="2">
    <location>
        <begin position="343"/>
        <end position="362"/>
    </location>
</feature>
<keyword evidence="4" id="KW-1185">Reference proteome</keyword>
<feature type="region of interest" description="Disordered" evidence="2">
    <location>
        <begin position="499"/>
        <end position="528"/>
    </location>
</feature>
<evidence type="ECO:0000313" key="4">
    <source>
        <dbReference type="Proteomes" id="UP000693970"/>
    </source>
</evidence>
<evidence type="ECO:0000313" key="3">
    <source>
        <dbReference type="EMBL" id="KAG7356300.1"/>
    </source>
</evidence>
<evidence type="ECO:0000256" key="2">
    <source>
        <dbReference type="SAM" id="MobiDB-lite"/>
    </source>
</evidence>
<feature type="region of interest" description="Disordered" evidence="2">
    <location>
        <begin position="261"/>
        <end position="323"/>
    </location>
</feature>
<feature type="compositionally biased region" description="Polar residues" evidence="2">
    <location>
        <begin position="296"/>
        <end position="313"/>
    </location>
</feature>
<reference evidence="3" key="1">
    <citation type="journal article" date="2021" name="Sci. Rep.">
        <title>Diploid genomic architecture of Nitzschia inconspicua, an elite biomass production diatom.</title>
        <authorList>
            <person name="Oliver A."/>
            <person name="Podell S."/>
            <person name="Pinowska A."/>
            <person name="Traller J.C."/>
            <person name="Smith S.R."/>
            <person name="McClure R."/>
            <person name="Beliaev A."/>
            <person name="Bohutskyi P."/>
            <person name="Hill E.A."/>
            <person name="Rabines A."/>
            <person name="Zheng H."/>
            <person name="Allen L.Z."/>
            <person name="Kuo A."/>
            <person name="Grigoriev I.V."/>
            <person name="Allen A.E."/>
            <person name="Hazlebeck D."/>
            <person name="Allen E.E."/>
        </authorList>
    </citation>
    <scope>NUCLEOTIDE SEQUENCE</scope>
    <source>
        <strain evidence="3">Hildebrandi</strain>
    </source>
</reference>
<gene>
    <name evidence="3" type="ORF">IV203_000986</name>
</gene>
<feature type="compositionally biased region" description="Low complexity" evidence="2">
    <location>
        <begin position="172"/>
        <end position="193"/>
    </location>
</feature>
<feature type="region of interest" description="Disordered" evidence="2">
    <location>
        <begin position="1"/>
        <end position="61"/>
    </location>
</feature>
<evidence type="ECO:0000256" key="1">
    <source>
        <dbReference type="SAM" id="Coils"/>
    </source>
</evidence>
<dbReference type="AlphaFoldDB" id="A0A9K3L608"/>
<feature type="region of interest" description="Disordered" evidence="2">
    <location>
        <begin position="1125"/>
        <end position="1146"/>
    </location>
</feature>
<feature type="compositionally biased region" description="Low complexity" evidence="2">
    <location>
        <begin position="261"/>
        <end position="273"/>
    </location>
</feature>
<comment type="caution">
    <text evidence="3">The sequence shown here is derived from an EMBL/GenBank/DDBJ whole genome shotgun (WGS) entry which is preliminary data.</text>
</comment>
<dbReference type="Proteomes" id="UP000693970">
    <property type="component" value="Unassembled WGS sequence"/>
</dbReference>
<dbReference type="EMBL" id="JAGRRH010000015">
    <property type="protein sequence ID" value="KAG7356300.1"/>
    <property type="molecule type" value="Genomic_DNA"/>
</dbReference>
<proteinExistence type="predicted"/>
<feature type="coiled-coil region" evidence="1">
    <location>
        <begin position="1011"/>
        <end position="1077"/>
    </location>
</feature>
<feature type="region of interest" description="Disordered" evidence="2">
    <location>
        <begin position="84"/>
        <end position="107"/>
    </location>
</feature>